<dbReference type="InterPro" id="IPR003673">
    <property type="entry name" value="CoA-Trfase_fam_III"/>
</dbReference>
<dbReference type="Gene3D" id="3.40.50.10540">
    <property type="entry name" value="Crotonobetainyl-coa:carnitine coa-transferase, domain 1"/>
    <property type="match status" value="1"/>
</dbReference>
<proteinExistence type="predicted"/>
<evidence type="ECO:0000313" key="2">
    <source>
        <dbReference type="EMBL" id="MCE8005183.1"/>
    </source>
</evidence>
<keyword evidence="3" id="KW-1185">Reference proteome</keyword>
<evidence type="ECO:0000256" key="1">
    <source>
        <dbReference type="ARBA" id="ARBA00022679"/>
    </source>
</evidence>
<evidence type="ECO:0000313" key="3">
    <source>
        <dbReference type="Proteomes" id="UP001320168"/>
    </source>
</evidence>
<reference evidence="2 3" key="1">
    <citation type="journal article" date="2021" name="Front. Microbiol.">
        <title>Aerobic Denitrification and Heterotrophic Sulfur Oxidation in the Genus Halomonas Revealed by Six Novel Species Characterizations and Genome-Based Analysis.</title>
        <authorList>
            <person name="Wang L."/>
            <person name="Shao Z."/>
        </authorList>
    </citation>
    <scope>NUCLEOTIDE SEQUENCE [LARGE SCALE GENOMIC DNA]</scope>
    <source>
        <strain evidence="2 3">MCCC 1A11081</strain>
    </source>
</reference>
<gene>
    <name evidence="2" type="ORF">HOP53_20330</name>
</gene>
<comment type="caution">
    <text evidence="2">The sequence shown here is derived from an EMBL/GenBank/DDBJ whole genome shotgun (WGS) entry which is preliminary data.</text>
</comment>
<dbReference type="Gene3D" id="3.30.1540.10">
    <property type="entry name" value="formyl-coa transferase, domain 3"/>
    <property type="match status" value="1"/>
</dbReference>
<dbReference type="SUPFAM" id="SSF89796">
    <property type="entry name" value="CoA-transferase family III (CaiB/BaiF)"/>
    <property type="match status" value="1"/>
</dbReference>
<sequence length="407" mass="44220">MAGPLTGLRVLDLSRVMAGPWCTQILADMGAEVIKVERPVSGDDTRHWGPPWLKDRGGNETRESAYYLSANRGKHSVTVDMGQPEGQALIRELAAQSDILVENFKRGGLARKGLDYATLEAINPGLIYCSITGFGQTGPMAALAGYDYLIQAQGGLMSITGAADGEPGAGPQRVGMAVADLTTGMNATIAILGALHHRHLTGEGQYIDMALLDVQVSWLANQAQNYFCSGTPPTRTGEYHPNLVPYQPFPTADGEKVIIAIGNDGQFQRFCQAVGRPELAEDPRFATNPERVRHRLELVPIMVEITRSRTAAEWIALLGEIAVPCGPIQNIAQVFDDPQVKAREMKIELESRHGPVPGVANPIKYSRTRLEYRKAPPALGEDTEAVLARLLGKTPEEIAELRQRDVI</sequence>
<keyword evidence="1 2" id="KW-0808">Transferase</keyword>
<dbReference type="InterPro" id="IPR044855">
    <property type="entry name" value="CoA-Trfase_III_dom3_sf"/>
</dbReference>
<dbReference type="GO" id="GO:0016740">
    <property type="term" value="F:transferase activity"/>
    <property type="evidence" value="ECO:0007669"/>
    <property type="project" value="UniProtKB-KW"/>
</dbReference>
<dbReference type="PANTHER" id="PTHR48207">
    <property type="entry name" value="SUCCINATE--HYDROXYMETHYLGLUTARATE COA-TRANSFERASE"/>
    <property type="match status" value="1"/>
</dbReference>
<dbReference type="Proteomes" id="UP001320168">
    <property type="component" value="Unassembled WGS sequence"/>
</dbReference>
<dbReference type="RefSeq" id="WP_234271692.1">
    <property type="nucleotide sequence ID" value="NZ_JABFTX010000005.1"/>
</dbReference>
<dbReference type="InterPro" id="IPR050483">
    <property type="entry name" value="CoA-transferase_III_domain"/>
</dbReference>
<dbReference type="Pfam" id="PF02515">
    <property type="entry name" value="CoA_transf_3"/>
    <property type="match status" value="1"/>
</dbReference>
<protein>
    <submittedName>
        <fullName evidence="2">CoA transferase</fullName>
    </submittedName>
</protein>
<dbReference type="EMBL" id="JABFTX010000005">
    <property type="protein sequence ID" value="MCE8005183.1"/>
    <property type="molecule type" value="Genomic_DNA"/>
</dbReference>
<organism evidence="2 3">
    <name type="scientific">Billgrantia ethanolica</name>
    <dbReference type="NCBI Taxonomy" id="2733486"/>
    <lineage>
        <taxon>Bacteria</taxon>
        <taxon>Pseudomonadati</taxon>
        <taxon>Pseudomonadota</taxon>
        <taxon>Gammaproteobacteria</taxon>
        <taxon>Oceanospirillales</taxon>
        <taxon>Halomonadaceae</taxon>
        <taxon>Billgrantia</taxon>
    </lineage>
</organism>
<accession>A0ABS9A9S0</accession>
<dbReference type="PANTHER" id="PTHR48207:SF3">
    <property type="entry name" value="SUCCINATE--HYDROXYMETHYLGLUTARATE COA-TRANSFERASE"/>
    <property type="match status" value="1"/>
</dbReference>
<dbReference type="InterPro" id="IPR023606">
    <property type="entry name" value="CoA-Trfase_III_dom_1_sf"/>
</dbReference>
<name>A0ABS9A9S0_9GAMM</name>